<evidence type="ECO:0000313" key="1">
    <source>
        <dbReference type="EMBL" id="MEM5421237.1"/>
    </source>
</evidence>
<gene>
    <name evidence="1" type="ORF">VSR73_09220</name>
</gene>
<proteinExistence type="predicted"/>
<protein>
    <submittedName>
        <fullName evidence="1">2OG-Fe(II) oxygenase</fullName>
    </submittedName>
</protein>
<accession>A0ABU9RN16</accession>
<dbReference type="Gene3D" id="2.60.120.620">
    <property type="entry name" value="q2cbj1_9rhob like domain"/>
    <property type="match status" value="1"/>
</dbReference>
<name>A0ABU9RN16_9BURK</name>
<organism evidence="1 2">
    <name type="scientific">Paraburkholderia ferrariae</name>
    <dbReference type="NCBI Taxonomy" id="386056"/>
    <lineage>
        <taxon>Bacteria</taxon>
        <taxon>Pseudomonadati</taxon>
        <taxon>Pseudomonadota</taxon>
        <taxon>Betaproteobacteria</taxon>
        <taxon>Burkholderiales</taxon>
        <taxon>Burkholderiaceae</taxon>
        <taxon>Paraburkholderia</taxon>
    </lineage>
</organism>
<comment type="caution">
    <text evidence="1">The sequence shown here is derived from an EMBL/GenBank/DDBJ whole genome shotgun (WGS) entry which is preliminary data.</text>
</comment>
<dbReference type="Proteomes" id="UP001489897">
    <property type="component" value="Unassembled WGS sequence"/>
</dbReference>
<dbReference type="InterPro" id="IPR012668">
    <property type="entry name" value="CHP02466"/>
</dbReference>
<dbReference type="RefSeq" id="WP_342946557.1">
    <property type="nucleotide sequence ID" value="NZ_JAYMRV010000002.1"/>
</dbReference>
<dbReference type="EMBL" id="JAYMRV010000002">
    <property type="protein sequence ID" value="MEM5421237.1"/>
    <property type="molecule type" value="Genomic_DNA"/>
</dbReference>
<reference evidence="1 2" key="1">
    <citation type="submission" date="2024-01" db="EMBL/GenBank/DDBJ databases">
        <title>The diversity of rhizobia nodulating Mimosa spp. in eleven states of Brazil covering several biomes is determined by host plant, location, and edaphic factors.</title>
        <authorList>
            <person name="Rouws L."/>
            <person name="Barauna A."/>
            <person name="Beukes C."/>
            <person name="De Faria S.M."/>
            <person name="Gross E."/>
            <person name="Dos Reis Junior F.B."/>
            <person name="Simon M."/>
            <person name="Maluk M."/>
            <person name="Odee D.W."/>
            <person name="Kenicer G."/>
            <person name="Young J.P.W."/>
            <person name="Reis V.M."/>
            <person name="Zilli J."/>
            <person name="James E.K."/>
        </authorList>
    </citation>
    <scope>NUCLEOTIDE SEQUENCE [LARGE SCALE GENOMIC DNA]</scope>
    <source>
        <strain evidence="1 2">JPY167</strain>
    </source>
</reference>
<sequence>METQAETAKPDVDTLWTKALQWKWATPLLHVNLLETGQMPRALHEALQHFADHNENELVYDPALLNASSNAYTRYRSQVFSQATDPALIEVRDRMDALCDRYVAECYGTDLPPHVKRIQMWFVLQHANDAAEAIHAHYHEGSDIAFVYYLNVPSDGSGQLVFIDPRGPVGRGAFVLPRHTLTTQIRPAEGDLLIFPRYLMHYTTTNTDPQTRRVIAGSVRYEKA</sequence>
<evidence type="ECO:0000313" key="2">
    <source>
        <dbReference type="Proteomes" id="UP001489897"/>
    </source>
</evidence>
<dbReference type="Pfam" id="PF13759">
    <property type="entry name" value="2OG-FeII_Oxy_5"/>
    <property type="match status" value="1"/>
</dbReference>
<keyword evidence="2" id="KW-1185">Reference proteome</keyword>